<dbReference type="InterPro" id="IPR036661">
    <property type="entry name" value="Luciferase-like_sf"/>
</dbReference>
<dbReference type="Proteomes" id="UP001222434">
    <property type="component" value="Unassembled WGS sequence"/>
</dbReference>
<dbReference type="GO" id="GO:0008726">
    <property type="term" value="F:alkanesulfonate monooxygenase activity"/>
    <property type="evidence" value="ECO:0007669"/>
    <property type="project" value="TreeGrafter"/>
</dbReference>
<name>A0AAJ1MXC6_XENBV</name>
<keyword evidence="4" id="KW-0503">Monooxygenase</keyword>
<dbReference type="SUPFAM" id="SSF51679">
    <property type="entry name" value="Bacterial luciferase-like"/>
    <property type="match status" value="1"/>
</dbReference>
<feature type="domain" description="Luciferase-like" evidence="5">
    <location>
        <begin position="19"/>
        <end position="192"/>
    </location>
</feature>
<evidence type="ECO:0000256" key="1">
    <source>
        <dbReference type="ARBA" id="ARBA00022630"/>
    </source>
</evidence>
<dbReference type="AlphaFoldDB" id="A0AAJ1MXC6"/>
<evidence type="ECO:0000313" key="6">
    <source>
        <dbReference type="EMBL" id="MDE1476888.1"/>
    </source>
</evidence>
<dbReference type="PANTHER" id="PTHR42847">
    <property type="entry name" value="ALKANESULFONATE MONOOXYGENASE"/>
    <property type="match status" value="1"/>
</dbReference>
<dbReference type="Pfam" id="PF00296">
    <property type="entry name" value="Bac_luciferase"/>
    <property type="match status" value="1"/>
</dbReference>
<organism evidence="6 7">
    <name type="scientific">Xenorhabdus bovienii</name>
    <name type="common">Xenorhabdus nematophila subsp. bovienii</name>
    <dbReference type="NCBI Taxonomy" id="40576"/>
    <lineage>
        <taxon>Bacteria</taxon>
        <taxon>Pseudomonadati</taxon>
        <taxon>Pseudomonadota</taxon>
        <taxon>Gammaproteobacteria</taxon>
        <taxon>Enterobacterales</taxon>
        <taxon>Morganellaceae</taxon>
        <taxon>Xenorhabdus</taxon>
    </lineage>
</organism>
<comment type="caution">
    <text evidence="6">The sequence shown here is derived from an EMBL/GenBank/DDBJ whole genome shotgun (WGS) entry which is preliminary data.</text>
</comment>
<keyword evidence="1" id="KW-0285">Flavoprotein</keyword>
<evidence type="ECO:0000256" key="3">
    <source>
        <dbReference type="ARBA" id="ARBA00023002"/>
    </source>
</evidence>
<dbReference type="PANTHER" id="PTHR42847:SF4">
    <property type="entry name" value="ALKANESULFONATE MONOOXYGENASE-RELATED"/>
    <property type="match status" value="1"/>
</dbReference>
<proteinExistence type="predicted"/>
<evidence type="ECO:0000256" key="2">
    <source>
        <dbReference type="ARBA" id="ARBA00022643"/>
    </source>
</evidence>
<reference evidence="6" key="1">
    <citation type="submission" date="2021-08" db="EMBL/GenBank/DDBJ databases">
        <authorList>
            <person name="Papudeshi B."/>
            <person name="Bashey-Visser F."/>
        </authorList>
    </citation>
    <scope>NUCLEOTIDE SEQUENCE</scope>
    <source>
        <strain evidence="6">MC_266_E_2016</strain>
    </source>
</reference>
<evidence type="ECO:0000259" key="5">
    <source>
        <dbReference type="Pfam" id="PF00296"/>
    </source>
</evidence>
<dbReference type="InterPro" id="IPR050172">
    <property type="entry name" value="SsuD_RutA_monooxygenase"/>
</dbReference>
<dbReference type="EMBL" id="JAILSO010000002">
    <property type="protein sequence ID" value="MDE1476888.1"/>
    <property type="molecule type" value="Genomic_DNA"/>
</dbReference>
<evidence type="ECO:0000313" key="7">
    <source>
        <dbReference type="Proteomes" id="UP001222434"/>
    </source>
</evidence>
<dbReference type="Gene3D" id="3.20.20.30">
    <property type="entry name" value="Luciferase-like domain"/>
    <property type="match status" value="1"/>
</dbReference>
<accession>A0AAJ1MXC6</accession>
<gene>
    <name evidence="6" type="ORF">KKJ01_01155</name>
</gene>
<protein>
    <submittedName>
        <fullName evidence="6">LLM class flavin-dependent oxidoreductase</fullName>
    </submittedName>
</protein>
<reference evidence="6" key="2">
    <citation type="journal article" date="2022" name="J. Evol. Biol.">
        <title>Pre- and post-association barriers to host switching in sympatric mutualists.</title>
        <authorList>
            <person name="Dinges Z.M."/>
            <person name="Phillips R.K."/>
            <person name="Lively C.M."/>
            <person name="Bashey F."/>
        </authorList>
    </citation>
    <scope>NUCLEOTIDE SEQUENCE</scope>
    <source>
        <strain evidence="6">MC_266_E_2016</strain>
    </source>
</reference>
<dbReference type="RefSeq" id="WP_274711371.1">
    <property type="nucleotide sequence ID" value="NZ_JAILSM010000013.1"/>
</dbReference>
<keyword evidence="2" id="KW-0288">FMN</keyword>
<dbReference type="GO" id="GO:0046306">
    <property type="term" value="P:alkanesulfonate catabolic process"/>
    <property type="evidence" value="ECO:0007669"/>
    <property type="project" value="TreeGrafter"/>
</dbReference>
<evidence type="ECO:0000256" key="4">
    <source>
        <dbReference type="ARBA" id="ARBA00023033"/>
    </source>
</evidence>
<keyword evidence="3" id="KW-0560">Oxidoreductase</keyword>
<dbReference type="InterPro" id="IPR011251">
    <property type="entry name" value="Luciferase-like_dom"/>
</dbReference>
<sequence>MKIKFAGNAINVFTVVSRHTDLQTYMNSLKLLAQQSDRLGFTGMLFFVGNETPTEPWLTAGHIAASTRSLSPFIALNPVYMHPFSAARTIATLSYLYQRRVFINFIAGTSIAGHEALGEAELDHQSRYVRLKEYAICVRDLLASRRPCNFNGHYYQLKNLQLPLSLPEALQPRFYVSGQSEGAQNVADVVDGERFCIISPQLENPLGQGGVYLGMITKASRVDAWHEAQRMFPEDESGQQVVTHTMKYTDAQWKHHLYQQAQESSSASNGYWISPFKNNRSDCPYVVKSHQEMADMVARLIFQGTTSFIVDLPEDVSQLAELSQVFAIAEKKLLAYESDQFSAQIKGDKNG</sequence>